<dbReference type="InterPro" id="IPR013325">
    <property type="entry name" value="RNA_pol_sigma_r2"/>
</dbReference>
<dbReference type="InterPro" id="IPR013249">
    <property type="entry name" value="RNA_pol_sigma70_r4_t2"/>
</dbReference>
<dbReference type="InterPro" id="IPR013324">
    <property type="entry name" value="RNA_pol_sigma_r3/r4-like"/>
</dbReference>
<evidence type="ECO:0000256" key="1">
    <source>
        <dbReference type="SAM" id="MobiDB-lite"/>
    </source>
</evidence>
<dbReference type="Gene3D" id="1.10.1740.10">
    <property type="match status" value="1"/>
</dbReference>
<proteinExistence type="predicted"/>
<evidence type="ECO:0000259" key="2">
    <source>
        <dbReference type="Pfam" id="PF04542"/>
    </source>
</evidence>
<dbReference type="PANTHER" id="PTHR47756:SF2">
    <property type="entry name" value="BLL6612 PROTEIN"/>
    <property type="match status" value="1"/>
</dbReference>
<sequence length="465" mass="50457">MGGTVTDGNRIDPLGDDSGDPAGGSQVLRRIEAIWRLDAGRIVAALARWTGDFQRAEDAAQDALIAALEHWPTRGVPEHPTAWLLRTARNRAIDHLRREQRGDALLGDYGREIARSHFAGSTPECRDDARHDALALLFIACHPTLSPDTRCALALRIIGGLDNAALARAFLVPEATIAQRIVRGKRTLAEARIRFEMPSAADCRERLGSVREVIYLIFTEGHVPSQGAEWAQPDLCHMALRMARILAQAAADDAETQALLALIELHGARLAARMDEQGHPVLLEDQDRRKWDRGGIRRGLAALARANRLARTRDPDPNRESDAGPDIAPGPFRLQAAIAACHATAPTFAATDWRQIAAHYATLFASTGSPAARIHEARAAAQLDDPARVLARLDAELDVRALARYVPLHAVRGDLLERCGERAAAAVAFRLAAEHSGNAAEQRLLLARAQRAGTGPDSHKGHPPQ</sequence>
<name>A0ABV4BF42_9GAMM</name>
<evidence type="ECO:0000313" key="6">
    <source>
        <dbReference type="Proteomes" id="UP001564408"/>
    </source>
</evidence>
<dbReference type="InterPro" id="IPR046531">
    <property type="entry name" value="DUF6596"/>
</dbReference>
<comment type="caution">
    <text evidence="5">The sequence shown here is derived from an EMBL/GenBank/DDBJ whole genome shotgun (WGS) entry which is preliminary data.</text>
</comment>
<dbReference type="Pfam" id="PF04542">
    <property type="entry name" value="Sigma70_r2"/>
    <property type="match status" value="1"/>
</dbReference>
<evidence type="ECO:0000313" key="5">
    <source>
        <dbReference type="EMBL" id="MEY6433111.1"/>
    </source>
</evidence>
<dbReference type="PANTHER" id="PTHR47756">
    <property type="entry name" value="BLL6612 PROTEIN-RELATED"/>
    <property type="match status" value="1"/>
</dbReference>
<protein>
    <submittedName>
        <fullName evidence="5">DUF6596 domain-containing protein</fullName>
    </submittedName>
</protein>
<dbReference type="Pfam" id="PF08281">
    <property type="entry name" value="Sigma70_r4_2"/>
    <property type="match status" value="1"/>
</dbReference>
<dbReference type="Pfam" id="PF20239">
    <property type="entry name" value="DUF6596"/>
    <property type="match status" value="1"/>
</dbReference>
<dbReference type="InterPro" id="IPR036388">
    <property type="entry name" value="WH-like_DNA-bd_sf"/>
</dbReference>
<keyword evidence="6" id="KW-1185">Reference proteome</keyword>
<organism evidence="5 6">
    <name type="scientific">Thioalkalicoccus limnaeus</name>
    <dbReference type="NCBI Taxonomy" id="120681"/>
    <lineage>
        <taxon>Bacteria</taxon>
        <taxon>Pseudomonadati</taxon>
        <taxon>Pseudomonadota</taxon>
        <taxon>Gammaproteobacteria</taxon>
        <taxon>Chromatiales</taxon>
        <taxon>Chromatiaceae</taxon>
        <taxon>Thioalkalicoccus</taxon>
    </lineage>
</organism>
<feature type="region of interest" description="Disordered" evidence="1">
    <location>
        <begin position="307"/>
        <end position="327"/>
    </location>
</feature>
<dbReference type="EMBL" id="JBDKXB010000015">
    <property type="protein sequence ID" value="MEY6433111.1"/>
    <property type="molecule type" value="Genomic_DNA"/>
</dbReference>
<dbReference type="Proteomes" id="UP001564408">
    <property type="component" value="Unassembled WGS sequence"/>
</dbReference>
<evidence type="ECO:0000259" key="3">
    <source>
        <dbReference type="Pfam" id="PF08281"/>
    </source>
</evidence>
<feature type="domain" description="RNA polymerase sigma-70 region 2" evidence="2">
    <location>
        <begin position="41"/>
        <end position="101"/>
    </location>
</feature>
<accession>A0ABV4BF42</accession>
<evidence type="ECO:0000259" key="4">
    <source>
        <dbReference type="Pfam" id="PF20239"/>
    </source>
</evidence>
<dbReference type="InterPro" id="IPR007627">
    <property type="entry name" value="RNA_pol_sigma70_r2"/>
</dbReference>
<gene>
    <name evidence="5" type="ORF">ABC977_11930</name>
</gene>
<reference evidence="5 6" key="1">
    <citation type="submission" date="2024-05" db="EMBL/GenBank/DDBJ databases">
        <title>Genome Sequence and Characterization of the New Strain Purple Sulfur Bacterium of Genus Thioalkalicoccus.</title>
        <authorList>
            <person name="Bryantseva I.A."/>
            <person name="Kyndt J.A."/>
            <person name="Imhoff J.F."/>
        </authorList>
    </citation>
    <scope>NUCLEOTIDE SEQUENCE [LARGE SCALE GENOMIC DNA]</scope>
    <source>
        <strain evidence="5 6">Um2</strain>
    </source>
</reference>
<dbReference type="SUPFAM" id="SSF88659">
    <property type="entry name" value="Sigma3 and sigma4 domains of RNA polymerase sigma factors"/>
    <property type="match status" value="1"/>
</dbReference>
<dbReference type="Gene3D" id="1.10.10.10">
    <property type="entry name" value="Winged helix-like DNA-binding domain superfamily/Winged helix DNA-binding domain"/>
    <property type="match status" value="1"/>
</dbReference>
<dbReference type="SUPFAM" id="SSF88946">
    <property type="entry name" value="Sigma2 domain of RNA polymerase sigma factors"/>
    <property type="match status" value="1"/>
</dbReference>
<feature type="compositionally biased region" description="Basic and acidic residues" evidence="1">
    <location>
        <begin position="311"/>
        <end position="322"/>
    </location>
</feature>
<feature type="domain" description="DUF6596" evidence="4">
    <location>
        <begin position="206"/>
        <end position="306"/>
    </location>
</feature>
<feature type="domain" description="RNA polymerase sigma factor 70 region 4 type 2" evidence="3">
    <location>
        <begin position="138"/>
        <end position="188"/>
    </location>
</feature>
<feature type="region of interest" description="Disordered" evidence="1">
    <location>
        <begin position="1"/>
        <end position="23"/>
    </location>
</feature>